<dbReference type="Pfam" id="PF03888">
    <property type="entry name" value="MucB_RseB"/>
    <property type="match status" value="1"/>
</dbReference>
<evidence type="ECO:0000256" key="1">
    <source>
        <dbReference type="ARBA" id="ARBA00004418"/>
    </source>
</evidence>
<keyword evidence="5" id="KW-0812">Transmembrane</keyword>
<dbReference type="GO" id="GO:0032885">
    <property type="term" value="P:regulation of polysaccharide biosynthetic process"/>
    <property type="evidence" value="ECO:0007669"/>
    <property type="project" value="TreeGrafter"/>
</dbReference>
<keyword evidence="4" id="KW-0574">Periplasm</keyword>
<evidence type="ECO:0000256" key="3">
    <source>
        <dbReference type="ARBA" id="ARBA00022729"/>
    </source>
</evidence>
<feature type="transmembrane region" description="Helical" evidence="5">
    <location>
        <begin position="20"/>
        <end position="38"/>
    </location>
</feature>
<dbReference type="PANTHER" id="PTHR38782">
    <property type="match status" value="1"/>
</dbReference>
<gene>
    <name evidence="8" type="ORF">FGL86_14265</name>
</gene>
<organism evidence="8 9">
    <name type="scientific">Pistricoccus aurantiacus</name>
    <dbReference type="NCBI Taxonomy" id="1883414"/>
    <lineage>
        <taxon>Bacteria</taxon>
        <taxon>Pseudomonadati</taxon>
        <taxon>Pseudomonadota</taxon>
        <taxon>Gammaproteobacteria</taxon>
        <taxon>Oceanospirillales</taxon>
        <taxon>Halomonadaceae</taxon>
        <taxon>Pistricoccus</taxon>
    </lineage>
</organism>
<dbReference type="GO" id="GO:0045152">
    <property type="term" value="F:antisigma factor binding"/>
    <property type="evidence" value="ECO:0007669"/>
    <property type="project" value="TreeGrafter"/>
</dbReference>
<feature type="domain" description="MucB/RseB C-terminal" evidence="7">
    <location>
        <begin position="237"/>
        <end position="335"/>
    </location>
</feature>
<comment type="similarity">
    <text evidence="2">Belongs to the RseB family.</text>
</comment>
<keyword evidence="5" id="KW-1133">Transmembrane helix</keyword>
<keyword evidence="9" id="KW-1185">Reference proteome</keyword>
<dbReference type="KEGG" id="paur:FGL86_14265"/>
<dbReference type="InterPro" id="IPR038484">
    <property type="entry name" value="MucB/RseB_C_sf"/>
</dbReference>
<dbReference type="InterPro" id="IPR033434">
    <property type="entry name" value="MucB/RseB_N"/>
</dbReference>
<dbReference type="CDD" id="cd16327">
    <property type="entry name" value="RseB"/>
    <property type="match status" value="1"/>
</dbReference>
<dbReference type="PIRSF" id="PIRSF005427">
    <property type="entry name" value="RseB"/>
    <property type="match status" value="1"/>
</dbReference>
<keyword evidence="3" id="KW-0732">Signal</keyword>
<accession>A0A5B8SZL6</accession>
<evidence type="ECO:0000256" key="2">
    <source>
        <dbReference type="ARBA" id="ARBA00008150"/>
    </source>
</evidence>
<evidence type="ECO:0000256" key="4">
    <source>
        <dbReference type="ARBA" id="ARBA00022764"/>
    </source>
</evidence>
<evidence type="ECO:0000313" key="9">
    <source>
        <dbReference type="Proteomes" id="UP000321272"/>
    </source>
</evidence>
<feature type="domain" description="MucB/RseB N-terminal" evidence="6">
    <location>
        <begin position="147"/>
        <end position="221"/>
    </location>
</feature>
<dbReference type="Gene3D" id="2.50.20.10">
    <property type="entry name" value="Lipoprotein localisation LolA/LolB/LppX"/>
    <property type="match status" value="1"/>
</dbReference>
<dbReference type="AlphaFoldDB" id="A0A5B8SZL6"/>
<dbReference type="Gene3D" id="3.30.200.100">
    <property type="entry name" value="MucB/RseB, C-terminal domain"/>
    <property type="match status" value="1"/>
</dbReference>
<comment type="subcellular location">
    <subcellularLocation>
        <location evidence="1">Periplasm</location>
    </subcellularLocation>
</comment>
<dbReference type="EMBL" id="CP042382">
    <property type="protein sequence ID" value="QEA40955.1"/>
    <property type="molecule type" value="Genomic_DNA"/>
</dbReference>
<dbReference type="Proteomes" id="UP000321272">
    <property type="component" value="Chromosome"/>
</dbReference>
<dbReference type="Pfam" id="PF17188">
    <property type="entry name" value="MucB_RseB_C"/>
    <property type="match status" value="1"/>
</dbReference>
<proteinExistence type="inferred from homology"/>
<keyword evidence="5" id="KW-0472">Membrane</keyword>
<sequence>MRGVTISDGRLRGCYSLRAWGLTVCLMGLVVTTTAAWAEPDDPGERNKATAFDCGKLKNQAMPNSPDEWFERSLWANHCYIFEARAVRIGPEGIRTLALSHDIEHGEEHNVARLLDGPPIVFERRGRIGLGGWSGENANPVALPSAIMRHLDDHYRLSLSGEERIAGRPAQRLDIEPLDDMRYGHRLWLDKQTALPLKRMLINERGQMLETFQITDLEEPRVHGGEVILDEQRVPPEDPWRLNWLPPGYRPLPVAPQRSMHRTIVEQRLFSDGLSDISLFVESIQGEEFMLAPGLHRLGISYAAVRHIEVDNDPMQIIALGELPPEVLLKIIDEIVWSPDATNGDEAP</sequence>
<dbReference type="InterPro" id="IPR005588">
    <property type="entry name" value="MucB_RseB"/>
</dbReference>
<reference evidence="8 9" key="1">
    <citation type="submission" date="2019-06" db="EMBL/GenBank/DDBJ databases">
        <title>Genome analyses of bacteria isolated from kimchi.</title>
        <authorList>
            <person name="Lee S."/>
            <person name="Ahn S."/>
            <person name="Roh S."/>
        </authorList>
    </citation>
    <scope>NUCLEOTIDE SEQUENCE [LARGE SCALE GENOMIC DNA]</scope>
    <source>
        <strain evidence="8 9">CBA4606</strain>
    </source>
</reference>
<evidence type="ECO:0000259" key="6">
    <source>
        <dbReference type="Pfam" id="PF03888"/>
    </source>
</evidence>
<dbReference type="OrthoDB" id="7067274at2"/>
<dbReference type="InterPro" id="IPR033436">
    <property type="entry name" value="MucB/RseB_C"/>
</dbReference>
<dbReference type="PANTHER" id="PTHR38782:SF1">
    <property type="entry name" value="SIGMA-E FACTOR REGULATORY PROTEIN RSEB"/>
    <property type="match status" value="1"/>
</dbReference>
<name>A0A5B8SZL6_9GAMM</name>
<evidence type="ECO:0000259" key="7">
    <source>
        <dbReference type="Pfam" id="PF17188"/>
    </source>
</evidence>
<dbReference type="GO" id="GO:0030288">
    <property type="term" value="C:outer membrane-bounded periplasmic space"/>
    <property type="evidence" value="ECO:0007669"/>
    <property type="project" value="TreeGrafter"/>
</dbReference>
<evidence type="ECO:0000313" key="8">
    <source>
        <dbReference type="EMBL" id="QEA40955.1"/>
    </source>
</evidence>
<evidence type="ECO:0000256" key="5">
    <source>
        <dbReference type="SAM" id="Phobius"/>
    </source>
</evidence>
<protein>
    <submittedName>
        <fullName evidence="8">Negative regulator for alginate biosynthesis MucB</fullName>
    </submittedName>
</protein>